<dbReference type="InterPro" id="IPR057827">
    <property type="entry name" value="WW_fungi"/>
</dbReference>
<name>A0A854Q526_CRYNE</name>
<dbReference type="PROSITE" id="PS50020">
    <property type="entry name" value="WW_DOMAIN_2"/>
    <property type="match status" value="1"/>
</dbReference>
<keyword evidence="2 3" id="KW-0344">Guanine-nucleotide releasing factor</keyword>
<sequence length="1369" mass="152780">MGDQENVEPESFFLVLAKFDFTATDGNALSFNEGDIIHVFSRLESGWWDGMLDGRRGWFPSNYVEEVNENEVTLTEGKYEREPEPEGNMLNVDDVLTGDWGGDWGGVGLDQLAREMMEGNEEPDDGLGFMVEAQRRKVQLNSDLTSEFGLTMEAATKAILQDDTLKARRMPLPEVSKDAEEGEDAWIPSITPDGQVYYHNTLTGEDSWRLPLDTPFDSSNPYSQSDDQFFSSRTSSTPRTLGDNDNFLGPSRPHSDIPYPWVVKLSDDGRDWSYHNRLTGQTQRERPAGDDAESTVDIGLGMTQLSISSRPPTIRQSLLLQRKAIEELKSKMIDSLRLLTTPTPQPTMGLLLEIVNEALREILEATVAGSAAEEEMSRAADLGSESGMTAALLREEGAIEALQAAYHATLASIRDLLQSFGYIGPGESMEDLPRPRWVSDMTLIGSIGVLSSVVHAAVISKRPSGTGLSIWSEVLRSATKLKDVVNNFPSLYFTGDTCTPTDQREEKKGKRVVGWLGYDPLTLGEPMGGKWGFGKIVKSYKLLDQSMVVECQRVREEYDDTLRALAISPDLTEGVMEVLRVTNKFAKIVTEIDIASKVDLDGDMGNISVAVGSRTSEDDLQEYAQLVEQARLNLADLNITFQSINEISISILNALSAGRNPSDDLDQLTIGLNTAFRSLSTLLIISREQQSANEQGLIRGQIGVRSSKFNPSKQPSTSSQTHTRSGSITSTASRASRLSDLVRRKVKGLTEDLTNAEEASEARDRPGEMLSSSVSASQSQTSLHNVRRVSASNSSTSLTHQPTDSDSAQSQKANNRSSLLKAFRRHRPGSDTYDNQGGSSRKGTSKKLAKLLGEDVSQIPAVSVPPPHPHPYRIQQHQMHRPPLAQPETPWYMMDDYVAGEIIFDEKGAVKAGTLRALIVRLTSHTIADTPFFQAFLLTFRSFTNPAELFNHLQDRYYLPSPPELSPEQYEEWRNKKKWYIQLRVVNALRQWLEKHFIRATDDAVLNKVEELALRMPEEDGKAELMSKQLLQLVAKRRQSEPEQINSGASGSLLSPPAPLLPRVSGRPLRLTDIAPLELARQLTILEFTLYQRIKPTECLQKIYADEVQGQLLAPNVRKVILTANILAGWIALVILQHNDVKLRAQVYKHWLQTAIECRNLNNFSSVAAIIAGLNSSPVSRLRRTRELLSAKTLAIKEDLDKAMDSSRNFMNYKEMLKTINPPCVPFLGFYLTALVFIEDGNKAFIKPGAPTKGNSMPPSTSNGSLSAYASSSQQSNPAQEETVIPTKPLINFFKRSLSAEILRDIQQYQSMPYRLARSRLIQDWMQKEFDIVHNDTRDYYELSVEVEPREKEEERITRMLHDSRKGFI</sequence>
<feature type="region of interest" description="Disordered" evidence="5">
    <location>
        <begin position="1249"/>
        <end position="1282"/>
    </location>
</feature>
<dbReference type="OrthoDB" id="546434at2759"/>
<dbReference type="GO" id="GO:0007265">
    <property type="term" value="P:Ras protein signal transduction"/>
    <property type="evidence" value="ECO:0007669"/>
    <property type="project" value="TreeGrafter"/>
</dbReference>
<dbReference type="CDD" id="cd00155">
    <property type="entry name" value="RasGEF"/>
    <property type="match status" value="1"/>
</dbReference>
<feature type="region of interest" description="Disordered" evidence="5">
    <location>
        <begin position="208"/>
        <end position="252"/>
    </location>
</feature>
<feature type="compositionally biased region" description="Polar residues" evidence="5">
    <location>
        <begin position="832"/>
        <end position="842"/>
    </location>
</feature>
<feature type="compositionally biased region" description="Polar residues" evidence="5">
    <location>
        <begin position="707"/>
        <end position="736"/>
    </location>
</feature>
<accession>A0A854Q526</accession>
<evidence type="ECO:0000256" key="3">
    <source>
        <dbReference type="PROSITE-ProRule" id="PRU00168"/>
    </source>
</evidence>
<evidence type="ECO:0000256" key="1">
    <source>
        <dbReference type="ARBA" id="ARBA00022443"/>
    </source>
</evidence>
<evidence type="ECO:0000313" key="11">
    <source>
        <dbReference type="Proteomes" id="UP000199727"/>
    </source>
</evidence>
<evidence type="ECO:0000259" key="6">
    <source>
        <dbReference type="PROSITE" id="PS50002"/>
    </source>
</evidence>
<dbReference type="FunFam" id="2.30.30.40:FF:000072">
    <property type="entry name" value="Unconventional Myosin IB"/>
    <property type="match status" value="1"/>
</dbReference>
<reference evidence="10 11" key="1">
    <citation type="submission" date="2017-06" db="EMBL/GenBank/DDBJ databases">
        <title>Global population genomics of the pathogenic fungus Cryptococcus neoformans var. grubii.</title>
        <authorList>
            <person name="Cuomo C."/>
            <person name="Litvintseva A."/>
            <person name="Chen Y."/>
            <person name="Young S."/>
            <person name="Zeng Q."/>
            <person name="Chapman S."/>
            <person name="Gujja S."/>
            <person name="Saif S."/>
            <person name="Birren B."/>
        </authorList>
    </citation>
    <scope>NUCLEOTIDE SEQUENCE [LARGE SCALE GENOMIC DNA]</scope>
    <source>
        <strain evidence="10 11">Tu259-1</strain>
    </source>
</reference>
<gene>
    <name evidence="10" type="ORF">C361_06879</name>
</gene>
<comment type="caution">
    <text evidence="10">The sequence shown here is derived from an EMBL/GenBank/DDBJ whole genome shotgun (WGS) entry which is preliminary data.</text>
</comment>
<dbReference type="InterPro" id="IPR001895">
    <property type="entry name" value="RASGEF_cat_dom"/>
</dbReference>
<dbReference type="Gene3D" id="1.20.870.10">
    <property type="entry name" value="Son of sevenless (SoS) protein Chain: S domain 1"/>
    <property type="match status" value="1"/>
</dbReference>
<dbReference type="SUPFAM" id="SSF48366">
    <property type="entry name" value="Ras GEF"/>
    <property type="match status" value="1"/>
</dbReference>
<dbReference type="CDD" id="cd00201">
    <property type="entry name" value="WW"/>
    <property type="match status" value="1"/>
</dbReference>
<feature type="domain" description="Ras-GEF" evidence="7">
    <location>
        <begin position="1075"/>
        <end position="1350"/>
    </location>
</feature>
<dbReference type="Pfam" id="PF23518">
    <property type="entry name" value="WW_2"/>
    <property type="match status" value="1"/>
</dbReference>
<dbReference type="CDD" id="cd06224">
    <property type="entry name" value="REM"/>
    <property type="match status" value="1"/>
</dbReference>
<dbReference type="EMBL" id="AMKT01000101">
    <property type="protein sequence ID" value="OXG10841.1"/>
    <property type="molecule type" value="Genomic_DNA"/>
</dbReference>
<feature type="region of interest" description="Disordered" evidence="5">
    <location>
        <begin position="703"/>
        <end position="736"/>
    </location>
</feature>
<feature type="domain" description="WW" evidence="8">
    <location>
        <begin position="180"/>
        <end position="213"/>
    </location>
</feature>
<dbReference type="PROSITE" id="PS50212">
    <property type="entry name" value="RASGEF_NTER"/>
    <property type="match status" value="1"/>
</dbReference>
<dbReference type="Pfam" id="PF07653">
    <property type="entry name" value="SH3_2"/>
    <property type="match status" value="1"/>
</dbReference>
<dbReference type="InterPro" id="IPR036964">
    <property type="entry name" value="RASGEF_cat_dom_sf"/>
</dbReference>
<dbReference type="InterPro" id="IPR008937">
    <property type="entry name" value="Ras-like_GEF"/>
</dbReference>
<feature type="domain" description="N-terminal Ras-GEF" evidence="9">
    <location>
        <begin position="906"/>
        <end position="1038"/>
    </location>
</feature>
<evidence type="ECO:0000259" key="7">
    <source>
        <dbReference type="PROSITE" id="PS50009"/>
    </source>
</evidence>
<feature type="compositionally biased region" description="Low complexity" evidence="5">
    <location>
        <begin position="1260"/>
        <end position="1280"/>
    </location>
</feature>
<dbReference type="InterPro" id="IPR023578">
    <property type="entry name" value="Ras_GEF_dom_sf"/>
</dbReference>
<feature type="domain" description="SH3" evidence="6">
    <location>
        <begin position="10"/>
        <end position="69"/>
    </location>
</feature>
<evidence type="ECO:0000313" key="10">
    <source>
        <dbReference type="EMBL" id="OXG10841.1"/>
    </source>
</evidence>
<evidence type="ECO:0000259" key="9">
    <source>
        <dbReference type="PROSITE" id="PS50212"/>
    </source>
</evidence>
<dbReference type="GO" id="GO:0051301">
    <property type="term" value="P:cell division"/>
    <property type="evidence" value="ECO:0007669"/>
    <property type="project" value="UniProtKB-KW"/>
</dbReference>
<dbReference type="SMART" id="SM00229">
    <property type="entry name" value="RasGEFN"/>
    <property type="match status" value="1"/>
</dbReference>
<dbReference type="InterPro" id="IPR000651">
    <property type="entry name" value="Ras-like_Gua-exchang_fac_N"/>
</dbReference>
<feature type="compositionally biased region" description="Polar residues" evidence="5">
    <location>
        <begin position="216"/>
        <end position="230"/>
    </location>
</feature>
<dbReference type="SMART" id="SM00326">
    <property type="entry name" value="SH3"/>
    <property type="match status" value="1"/>
</dbReference>
<dbReference type="SMART" id="SM00456">
    <property type="entry name" value="WW"/>
    <property type="match status" value="2"/>
</dbReference>
<dbReference type="GO" id="GO:0005886">
    <property type="term" value="C:plasma membrane"/>
    <property type="evidence" value="ECO:0007669"/>
    <property type="project" value="TreeGrafter"/>
</dbReference>
<evidence type="ECO:0000256" key="2">
    <source>
        <dbReference type="ARBA" id="ARBA00022658"/>
    </source>
</evidence>
<dbReference type="SUPFAM" id="SSF51045">
    <property type="entry name" value="WW domain"/>
    <property type="match status" value="1"/>
</dbReference>
<dbReference type="PANTHER" id="PTHR23113">
    <property type="entry name" value="GUANINE NUCLEOTIDE EXCHANGE FACTOR"/>
    <property type="match status" value="1"/>
</dbReference>
<dbReference type="PANTHER" id="PTHR23113:SF368">
    <property type="entry name" value="CELL DIVISION CONTROL PROTEIN 25"/>
    <property type="match status" value="1"/>
</dbReference>
<feature type="compositionally biased region" description="Low complexity" evidence="5">
    <location>
        <begin position="771"/>
        <end position="782"/>
    </location>
</feature>
<evidence type="ECO:0000256" key="5">
    <source>
        <dbReference type="SAM" id="MobiDB-lite"/>
    </source>
</evidence>
<dbReference type="Pfam" id="PF00618">
    <property type="entry name" value="RasGEF_N"/>
    <property type="match status" value="1"/>
</dbReference>
<proteinExistence type="predicted"/>
<protein>
    <submittedName>
        <fullName evidence="10">Cell division control protein 25</fullName>
    </submittedName>
</protein>
<feature type="compositionally biased region" description="Polar residues" evidence="5">
    <location>
        <begin position="790"/>
        <end position="818"/>
    </location>
</feature>
<dbReference type="Pfam" id="PF00617">
    <property type="entry name" value="RasGEF"/>
    <property type="match status" value="1"/>
</dbReference>
<evidence type="ECO:0000256" key="4">
    <source>
        <dbReference type="PROSITE-ProRule" id="PRU00192"/>
    </source>
</evidence>
<dbReference type="PRINTS" id="PR00452">
    <property type="entry name" value="SH3DOMAIN"/>
</dbReference>
<dbReference type="PROSITE" id="PS50002">
    <property type="entry name" value="SH3"/>
    <property type="match status" value="1"/>
</dbReference>
<keyword evidence="10" id="KW-0131">Cell cycle</keyword>
<feature type="region of interest" description="Disordered" evidence="5">
    <location>
        <begin position="752"/>
        <end position="845"/>
    </location>
</feature>
<dbReference type="GO" id="GO:0005085">
    <property type="term" value="F:guanyl-nucleotide exchange factor activity"/>
    <property type="evidence" value="ECO:0007669"/>
    <property type="project" value="UniProtKB-KW"/>
</dbReference>
<dbReference type="InterPro" id="IPR001452">
    <property type="entry name" value="SH3_domain"/>
</dbReference>
<dbReference type="Gene3D" id="1.10.840.10">
    <property type="entry name" value="Ras guanine-nucleotide exchange factors catalytic domain"/>
    <property type="match status" value="1"/>
</dbReference>
<keyword evidence="10" id="KW-0132">Cell division</keyword>
<dbReference type="Gene3D" id="2.30.30.40">
    <property type="entry name" value="SH3 Domains"/>
    <property type="match status" value="1"/>
</dbReference>
<dbReference type="Proteomes" id="UP000199727">
    <property type="component" value="Unassembled WGS sequence"/>
</dbReference>
<dbReference type="InterPro" id="IPR036028">
    <property type="entry name" value="SH3-like_dom_sf"/>
</dbReference>
<dbReference type="InterPro" id="IPR001202">
    <property type="entry name" value="WW_dom"/>
</dbReference>
<dbReference type="Gene3D" id="2.20.70.10">
    <property type="match status" value="1"/>
</dbReference>
<dbReference type="SUPFAM" id="SSF50044">
    <property type="entry name" value="SH3-domain"/>
    <property type="match status" value="1"/>
</dbReference>
<dbReference type="PROSITE" id="PS50009">
    <property type="entry name" value="RASGEF_CAT"/>
    <property type="match status" value="1"/>
</dbReference>
<organism evidence="10 11">
    <name type="scientific">Cryptococcus neoformans Tu259-1</name>
    <dbReference type="NCBI Taxonomy" id="1230072"/>
    <lineage>
        <taxon>Eukaryota</taxon>
        <taxon>Fungi</taxon>
        <taxon>Dikarya</taxon>
        <taxon>Basidiomycota</taxon>
        <taxon>Agaricomycotina</taxon>
        <taxon>Tremellomycetes</taxon>
        <taxon>Tremellales</taxon>
        <taxon>Cryptococcaceae</taxon>
        <taxon>Cryptococcus</taxon>
        <taxon>Cryptococcus neoformans species complex</taxon>
    </lineage>
</organism>
<feature type="compositionally biased region" description="Low complexity" evidence="5">
    <location>
        <begin position="231"/>
        <end position="240"/>
    </location>
</feature>
<keyword evidence="1 4" id="KW-0728">SH3 domain</keyword>
<dbReference type="SMART" id="SM00147">
    <property type="entry name" value="RasGEF"/>
    <property type="match status" value="1"/>
</dbReference>
<dbReference type="InterPro" id="IPR036020">
    <property type="entry name" value="WW_dom_sf"/>
</dbReference>
<evidence type="ECO:0000259" key="8">
    <source>
        <dbReference type="PROSITE" id="PS50020"/>
    </source>
</evidence>